<dbReference type="PANTHER" id="PTHR42886">
    <property type="entry name" value="RE40534P-RELATED"/>
    <property type="match status" value="1"/>
</dbReference>
<name>A0A7V2ZJZ9_9BACT</name>
<reference evidence="2" key="1">
    <citation type="journal article" date="2020" name="mSystems">
        <title>Genome- and Community-Level Interaction Insights into Carbon Utilization and Element Cycling Functions of Hydrothermarchaeota in Hydrothermal Sediment.</title>
        <authorList>
            <person name="Zhou Z."/>
            <person name="Liu Y."/>
            <person name="Xu W."/>
            <person name="Pan J."/>
            <person name="Luo Z.H."/>
            <person name="Li M."/>
        </authorList>
    </citation>
    <scope>NUCLEOTIDE SEQUENCE [LARGE SCALE GENOMIC DNA]</scope>
    <source>
        <strain evidence="2">SpSt-479</strain>
    </source>
</reference>
<evidence type="ECO:0000313" key="2">
    <source>
        <dbReference type="EMBL" id="HFI91402.1"/>
    </source>
</evidence>
<dbReference type="InterPro" id="IPR000073">
    <property type="entry name" value="AB_hydrolase_1"/>
</dbReference>
<dbReference type="InterPro" id="IPR029058">
    <property type="entry name" value="AB_hydrolase_fold"/>
</dbReference>
<dbReference type="EMBL" id="DSUJ01000008">
    <property type="protein sequence ID" value="HFI91402.1"/>
    <property type="molecule type" value="Genomic_DNA"/>
</dbReference>
<protein>
    <submittedName>
        <fullName evidence="2">Alpha/beta hydrolase</fullName>
    </submittedName>
</protein>
<dbReference type="SUPFAM" id="SSF53474">
    <property type="entry name" value="alpha/beta-Hydrolases"/>
    <property type="match status" value="1"/>
</dbReference>
<accession>A0A7V2ZJZ9</accession>
<sequence>MREEFSFLTHSGNKIRASLFYESFGEIKPCLILVHGFKGFKDWGFWPYTAEFFSKNGFNVLSFNFSHNGVGDSLTEFDELGKFAENTISLEIDELNEIVDSVHNGLIKNLNCNLIGLIGHSRGGAVSILVSAINKNVNALAVWASVAKLDRYTERQKKEWREKGFIEVLNSRTNQMMRLNVSLLEDIESKKNSVLNIEKAVKNLNKPFLIIHGEQDLTVPLIEGKLLYEYADKNLTEMEIIPSTGHTFDIVHPFESSNKKFDRVLIKTLEFFKKNLILN</sequence>
<proteinExistence type="predicted"/>
<keyword evidence="2" id="KW-0378">Hydrolase</keyword>
<comment type="caution">
    <text evidence="2">The sequence shown here is derived from an EMBL/GenBank/DDBJ whole genome shotgun (WGS) entry which is preliminary data.</text>
</comment>
<feature type="domain" description="AB hydrolase-1" evidence="1">
    <location>
        <begin position="31"/>
        <end position="253"/>
    </location>
</feature>
<dbReference type="PANTHER" id="PTHR42886:SF53">
    <property type="entry name" value="ALPHA_BETA-HYDROLASES SUPERFAMILY PROTEIN"/>
    <property type="match status" value="1"/>
</dbReference>
<evidence type="ECO:0000259" key="1">
    <source>
        <dbReference type="Pfam" id="PF12697"/>
    </source>
</evidence>
<dbReference type="Pfam" id="PF12697">
    <property type="entry name" value="Abhydrolase_6"/>
    <property type="match status" value="1"/>
</dbReference>
<gene>
    <name evidence="2" type="ORF">ENS31_07720</name>
</gene>
<organism evidence="2">
    <name type="scientific">Ignavibacterium album</name>
    <dbReference type="NCBI Taxonomy" id="591197"/>
    <lineage>
        <taxon>Bacteria</taxon>
        <taxon>Pseudomonadati</taxon>
        <taxon>Ignavibacteriota</taxon>
        <taxon>Ignavibacteria</taxon>
        <taxon>Ignavibacteriales</taxon>
        <taxon>Ignavibacteriaceae</taxon>
        <taxon>Ignavibacterium</taxon>
    </lineage>
</organism>
<dbReference type="Gene3D" id="3.40.50.1820">
    <property type="entry name" value="alpha/beta hydrolase"/>
    <property type="match status" value="1"/>
</dbReference>
<dbReference type="AlphaFoldDB" id="A0A7V2ZJZ9"/>
<dbReference type="GO" id="GO:0016787">
    <property type="term" value="F:hydrolase activity"/>
    <property type="evidence" value="ECO:0007669"/>
    <property type="project" value="UniProtKB-KW"/>
</dbReference>